<protein>
    <submittedName>
        <fullName evidence="4">RNA-directed DNA polymerase</fullName>
    </submittedName>
</protein>
<dbReference type="InterPro" id="IPR041588">
    <property type="entry name" value="Integrase_H2C2"/>
</dbReference>
<organism evidence="4">
    <name type="scientific">Tanacetum cinerariifolium</name>
    <name type="common">Dalmatian daisy</name>
    <name type="synonym">Chrysanthemum cinerariifolium</name>
    <dbReference type="NCBI Taxonomy" id="118510"/>
    <lineage>
        <taxon>Eukaryota</taxon>
        <taxon>Viridiplantae</taxon>
        <taxon>Streptophyta</taxon>
        <taxon>Embryophyta</taxon>
        <taxon>Tracheophyta</taxon>
        <taxon>Spermatophyta</taxon>
        <taxon>Magnoliopsida</taxon>
        <taxon>eudicotyledons</taxon>
        <taxon>Gunneridae</taxon>
        <taxon>Pentapetalae</taxon>
        <taxon>asterids</taxon>
        <taxon>campanulids</taxon>
        <taxon>Asterales</taxon>
        <taxon>Asteraceae</taxon>
        <taxon>Asteroideae</taxon>
        <taxon>Anthemideae</taxon>
        <taxon>Anthemidinae</taxon>
        <taxon>Tanacetum</taxon>
    </lineage>
</organism>
<dbReference type="Gene3D" id="1.10.340.70">
    <property type="match status" value="1"/>
</dbReference>
<keyword evidence="4" id="KW-0808">Transferase</keyword>
<dbReference type="GO" id="GO:0003676">
    <property type="term" value="F:nucleic acid binding"/>
    <property type="evidence" value="ECO:0007669"/>
    <property type="project" value="InterPro"/>
</dbReference>
<dbReference type="InterPro" id="IPR056924">
    <property type="entry name" value="SH3_Tf2-1"/>
</dbReference>
<dbReference type="AlphaFoldDB" id="A0A699HSX8"/>
<evidence type="ECO:0000256" key="1">
    <source>
        <dbReference type="SAM" id="MobiDB-lite"/>
    </source>
</evidence>
<keyword evidence="4" id="KW-0548">Nucleotidyltransferase</keyword>
<dbReference type="Pfam" id="PF17921">
    <property type="entry name" value="Integrase_H2C2"/>
    <property type="match status" value="1"/>
</dbReference>
<feature type="domain" description="Integrase zinc-binding" evidence="2">
    <location>
        <begin position="138"/>
        <end position="193"/>
    </location>
</feature>
<name>A0A699HSX8_TANCI</name>
<dbReference type="Gene3D" id="3.30.420.10">
    <property type="entry name" value="Ribonuclease H-like superfamily/Ribonuclease H"/>
    <property type="match status" value="1"/>
</dbReference>
<evidence type="ECO:0000259" key="3">
    <source>
        <dbReference type="Pfam" id="PF24626"/>
    </source>
</evidence>
<gene>
    <name evidence="4" type="ORF">Tci_449885</name>
</gene>
<feature type="compositionally biased region" description="Low complexity" evidence="1">
    <location>
        <begin position="36"/>
        <end position="48"/>
    </location>
</feature>
<feature type="compositionally biased region" description="Low complexity" evidence="1">
    <location>
        <begin position="56"/>
        <end position="67"/>
    </location>
</feature>
<proteinExistence type="predicted"/>
<comment type="caution">
    <text evidence="4">The sequence shown here is derived from an EMBL/GenBank/DDBJ whole genome shotgun (WGS) entry which is preliminary data.</text>
</comment>
<evidence type="ECO:0000259" key="2">
    <source>
        <dbReference type="Pfam" id="PF17921"/>
    </source>
</evidence>
<evidence type="ECO:0000313" key="4">
    <source>
        <dbReference type="EMBL" id="GEY77911.1"/>
    </source>
</evidence>
<dbReference type="PANTHER" id="PTHR35046:SF26">
    <property type="entry name" value="RNA-DIRECTED DNA POLYMERASE"/>
    <property type="match status" value="1"/>
</dbReference>
<feature type="region of interest" description="Disordered" evidence="1">
    <location>
        <begin position="34"/>
        <end position="67"/>
    </location>
</feature>
<dbReference type="EMBL" id="BKCJ010208891">
    <property type="protein sequence ID" value="GEY77911.1"/>
    <property type="molecule type" value="Genomic_DNA"/>
</dbReference>
<dbReference type="GO" id="GO:0003964">
    <property type="term" value="F:RNA-directed DNA polymerase activity"/>
    <property type="evidence" value="ECO:0007669"/>
    <property type="project" value="UniProtKB-KW"/>
</dbReference>
<dbReference type="Pfam" id="PF24626">
    <property type="entry name" value="SH3_Tf2-1"/>
    <property type="match status" value="1"/>
</dbReference>
<feature type="domain" description="Tf2-1-like SH3-like" evidence="3">
    <location>
        <begin position="328"/>
        <end position="375"/>
    </location>
</feature>
<sequence length="464" mass="52347">MTVEEVINEFDKLRMRYVCKLALKVEKHIKAKSKGSTSRFTSRFTPPTRTAPPMAPKTTPKATTPTTSAAGVDIIICECDLEMNGRQHSKLTMDCTSGFLGLFGLSNTRSTFMRLMNQFSMLDGYLFKGARLCIPLYSLREAIILEGHVGGLAGHFRRDKTLALLCKQFYWPKRERDVNSLLERCRACHIAKTHSRNAGLYTPLFVLVALWEDVSLDFVLAFDASQVARLYFTEIVKLHGVPKTLLLIEMSSLVNAKQWDLILPQAKFAYNMLVNHTRGKSPFEVVYGWNLITPLDLVPVLKVGRFSKEGADHSEQIKELHRSEPFLAGHFGKLKPRGDGPFRVLKKINDNAYKIELPGHYNVFATFNVADLSPYKGDSIDEPDLGSSLFQEGGDDAYAVNERVNITNMLGAYFPATNSVANWAEIFIVTWKRPNGQDSLPYNEPCPFGPFGVVWAFKRAFFYF</sequence>
<keyword evidence="4" id="KW-0695">RNA-directed DNA polymerase</keyword>
<reference evidence="4" key="1">
    <citation type="journal article" date="2019" name="Sci. Rep.">
        <title>Draft genome of Tanacetum cinerariifolium, the natural source of mosquito coil.</title>
        <authorList>
            <person name="Yamashiro T."/>
            <person name="Shiraishi A."/>
            <person name="Satake H."/>
            <person name="Nakayama K."/>
        </authorList>
    </citation>
    <scope>NUCLEOTIDE SEQUENCE</scope>
</reference>
<dbReference type="PANTHER" id="PTHR35046">
    <property type="entry name" value="ZINC KNUCKLE (CCHC-TYPE) FAMILY PROTEIN"/>
    <property type="match status" value="1"/>
</dbReference>
<dbReference type="InterPro" id="IPR036397">
    <property type="entry name" value="RNaseH_sf"/>
</dbReference>
<accession>A0A699HSX8</accession>